<comment type="similarity">
    <text evidence="1">Belongs to the HesB/IscA family.</text>
</comment>
<dbReference type="Pfam" id="PF01521">
    <property type="entry name" value="Fe-S_biosyn"/>
    <property type="match status" value="1"/>
</dbReference>
<feature type="domain" description="Core" evidence="2">
    <location>
        <begin position="11"/>
        <end position="111"/>
    </location>
</feature>
<dbReference type="InterPro" id="IPR000361">
    <property type="entry name" value="ATAP_core_dom"/>
</dbReference>
<dbReference type="Proteomes" id="UP001056381">
    <property type="component" value="Chromosome"/>
</dbReference>
<gene>
    <name evidence="3" type="ORF">M9B40_01800</name>
</gene>
<dbReference type="EMBL" id="CP097966">
    <property type="protein sequence ID" value="URQ63516.1"/>
    <property type="molecule type" value="Genomic_DNA"/>
</dbReference>
<evidence type="ECO:0000256" key="1">
    <source>
        <dbReference type="ARBA" id="ARBA00006718"/>
    </source>
</evidence>
<dbReference type="InterPro" id="IPR035903">
    <property type="entry name" value="HesB-like_dom_sf"/>
</dbReference>
<dbReference type="GO" id="GO:0016226">
    <property type="term" value="P:iron-sulfur cluster assembly"/>
    <property type="evidence" value="ECO:0007669"/>
    <property type="project" value="InterPro"/>
</dbReference>
<dbReference type="SUPFAM" id="SSF89360">
    <property type="entry name" value="HesB-like domain"/>
    <property type="match status" value="1"/>
</dbReference>
<protein>
    <submittedName>
        <fullName evidence="3">Iron-sulfur cluster assembly accessory protein</fullName>
    </submittedName>
</protein>
<accession>A0A9Q8TZ74</accession>
<dbReference type="InterPro" id="IPR050322">
    <property type="entry name" value="Fe-S_cluster_asmbl/transfer"/>
</dbReference>
<proteinExistence type="inferred from homology"/>
<dbReference type="PANTHER" id="PTHR10072">
    <property type="entry name" value="IRON-SULFUR CLUSTER ASSEMBLY PROTEIN"/>
    <property type="match status" value="1"/>
</dbReference>
<evidence type="ECO:0000313" key="4">
    <source>
        <dbReference type="Proteomes" id="UP001056381"/>
    </source>
</evidence>
<keyword evidence="4" id="KW-1185">Reference proteome</keyword>
<dbReference type="AlphaFoldDB" id="A0A9Q8TZ74"/>
<dbReference type="InterPro" id="IPR016092">
    <property type="entry name" value="ATAP"/>
</dbReference>
<dbReference type="PANTHER" id="PTHR10072:SF47">
    <property type="entry name" value="PROTEIN SUFA"/>
    <property type="match status" value="1"/>
</dbReference>
<dbReference type="GO" id="GO:0005829">
    <property type="term" value="C:cytosol"/>
    <property type="evidence" value="ECO:0007669"/>
    <property type="project" value="TreeGrafter"/>
</dbReference>
<sequence>MNPKKHKPNILNFTSKALAHFKHMVSKQGKENKIRLGVKKMGCNGFSYFFEFVNRPNKSDQKLFIENLQFLIPTDSVEIIKGSQVDFAIEGLNQGVRFMNPNANAVCGCGESFTVMGEDESTDTAVKKK</sequence>
<evidence type="ECO:0000313" key="3">
    <source>
        <dbReference type="EMBL" id="URQ63516.1"/>
    </source>
</evidence>
<organism evidence="3 4">
    <name type="scientific">SAR86 cluster bacterium</name>
    <dbReference type="NCBI Taxonomy" id="2030880"/>
    <lineage>
        <taxon>Bacteria</taxon>
        <taxon>Pseudomonadati</taxon>
        <taxon>Pseudomonadota</taxon>
        <taxon>Gammaproteobacteria</taxon>
        <taxon>SAR86 cluster</taxon>
    </lineage>
</organism>
<evidence type="ECO:0000259" key="2">
    <source>
        <dbReference type="Pfam" id="PF01521"/>
    </source>
</evidence>
<reference evidence="3" key="1">
    <citation type="submission" date="2022-05" db="EMBL/GenBank/DDBJ databases">
        <title>Single-amplified genomics reveal most streamlined microbe among free-living bacteria.</title>
        <authorList>
            <person name="Roda-Garcia J."/>
            <person name="Haro-Moreno J.M."/>
            <person name="Rodriguez-Valera F."/>
            <person name="Almagro-Moreno S."/>
            <person name="Lopez-Perez M."/>
        </authorList>
    </citation>
    <scope>NUCLEOTIDE SEQUENCE</scope>
    <source>
        <strain evidence="3">TMED112-D2-2</strain>
    </source>
</reference>
<dbReference type="NCBIfam" id="TIGR00049">
    <property type="entry name" value="iron-sulfur cluster assembly accessory protein"/>
    <property type="match status" value="1"/>
</dbReference>
<dbReference type="Gene3D" id="2.60.300.12">
    <property type="entry name" value="HesB-like domain"/>
    <property type="match status" value="1"/>
</dbReference>
<dbReference type="GO" id="GO:0051537">
    <property type="term" value="F:2 iron, 2 sulfur cluster binding"/>
    <property type="evidence" value="ECO:0007669"/>
    <property type="project" value="TreeGrafter"/>
</dbReference>
<name>A0A9Q8TZ74_9GAMM</name>